<dbReference type="PANTHER" id="PTHR34203">
    <property type="entry name" value="METHYLTRANSFERASE, FKBM FAMILY PROTEIN"/>
    <property type="match status" value="1"/>
</dbReference>
<dbReference type="AlphaFoldDB" id="A0A7K2IL93"/>
<dbReference type="GO" id="GO:0032259">
    <property type="term" value="P:methylation"/>
    <property type="evidence" value="ECO:0007669"/>
    <property type="project" value="UniProtKB-KW"/>
</dbReference>
<dbReference type="InterPro" id="IPR029063">
    <property type="entry name" value="SAM-dependent_MTases_sf"/>
</dbReference>
<proteinExistence type="predicted"/>
<dbReference type="InterPro" id="IPR052514">
    <property type="entry name" value="SAM-dependent_MTase"/>
</dbReference>
<protein>
    <submittedName>
        <fullName evidence="2">FkbM family methyltransferase</fullName>
    </submittedName>
</protein>
<dbReference type="InterPro" id="IPR006342">
    <property type="entry name" value="FkbM_mtfrase"/>
</dbReference>
<sequence>MNPLRIALRRAVRTAPFNVPRALVQHLDDHLAQNPHQAVAVTRHGARFLVDTRDIIQRYLYLFGTWEPHISAWISRRLAPGDTFIDVGAHIGHHTLLASQTVGPEGQVVAIEPVPDFHRRLQAAVDLNRAHNVRTVRRAVGDRRAQVELFLADPGNLGGTTGAVRPKNVFASFHAEVSPLPDIATSAELHSARIIKLDIEGAEAEAVRTLLPHLGRMRSDVELIIEITPRTLARQGSAPEDIVDPLREAGFHPYRMINDYSATNYPRAIHRPLPPQRWEQPITGMSDLVFSRTDTTIL</sequence>
<comment type="caution">
    <text evidence="2">The sequence shown here is derived from an EMBL/GenBank/DDBJ whole genome shotgun (WGS) entry which is preliminary data.</text>
</comment>
<evidence type="ECO:0000313" key="3">
    <source>
        <dbReference type="Proteomes" id="UP000467124"/>
    </source>
</evidence>
<evidence type="ECO:0000259" key="1">
    <source>
        <dbReference type="Pfam" id="PF05050"/>
    </source>
</evidence>
<reference evidence="2 3" key="1">
    <citation type="journal article" date="2019" name="Nat. Commun.">
        <title>The antimicrobial potential of Streptomyces from insect microbiomes.</title>
        <authorList>
            <person name="Chevrette M.G."/>
            <person name="Carlson C.M."/>
            <person name="Ortega H.E."/>
            <person name="Thomas C."/>
            <person name="Ananiev G.E."/>
            <person name="Barns K.J."/>
            <person name="Book A.J."/>
            <person name="Cagnazzo J."/>
            <person name="Carlos C."/>
            <person name="Flanigan W."/>
            <person name="Grubbs K.J."/>
            <person name="Horn H.A."/>
            <person name="Hoffmann F.M."/>
            <person name="Klassen J.L."/>
            <person name="Knack J.J."/>
            <person name="Lewin G.R."/>
            <person name="McDonald B.R."/>
            <person name="Muller L."/>
            <person name="Melo W.G.P."/>
            <person name="Pinto-Tomas A.A."/>
            <person name="Schmitz A."/>
            <person name="Wendt-Pienkowski E."/>
            <person name="Wildman S."/>
            <person name="Zhao M."/>
            <person name="Zhang F."/>
            <person name="Bugni T.S."/>
            <person name="Andes D.R."/>
            <person name="Pupo M.T."/>
            <person name="Currie C.R."/>
        </authorList>
    </citation>
    <scope>NUCLEOTIDE SEQUENCE [LARGE SCALE GENOMIC DNA]</scope>
    <source>
        <strain evidence="2 3">SID5840</strain>
    </source>
</reference>
<accession>A0A7K2IL93</accession>
<keyword evidence="2" id="KW-0489">Methyltransferase</keyword>
<dbReference type="RefSeq" id="WP_161109906.1">
    <property type="nucleotide sequence ID" value="NZ_JBHXVI010000018.1"/>
</dbReference>
<name>A0A7K2IL93_9ACTN</name>
<feature type="domain" description="Methyltransferase FkbM" evidence="1">
    <location>
        <begin position="86"/>
        <end position="252"/>
    </location>
</feature>
<dbReference type="PANTHER" id="PTHR34203:SF15">
    <property type="entry name" value="SLL1173 PROTEIN"/>
    <property type="match status" value="1"/>
</dbReference>
<gene>
    <name evidence="2" type="ORF">GTW20_00195</name>
</gene>
<dbReference type="Proteomes" id="UP000467124">
    <property type="component" value="Unassembled WGS sequence"/>
</dbReference>
<dbReference type="SUPFAM" id="SSF53335">
    <property type="entry name" value="S-adenosyl-L-methionine-dependent methyltransferases"/>
    <property type="match status" value="1"/>
</dbReference>
<evidence type="ECO:0000313" key="2">
    <source>
        <dbReference type="EMBL" id="MYR30723.1"/>
    </source>
</evidence>
<dbReference type="Pfam" id="PF05050">
    <property type="entry name" value="Methyltransf_21"/>
    <property type="match status" value="1"/>
</dbReference>
<organism evidence="2 3">
    <name type="scientific">Nocardiopsis alba</name>
    <dbReference type="NCBI Taxonomy" id="53437"/>
    <lineage>
        <taxon>Bacteria</taxon>
        <taxon>Bacillati</taxon>
        <taxon>Actinomycetota</taxon>
        <taxon>Actinomycetes</taxon>
        <taxon>Streptosporangiales</taxon>
        <taxon>Nocardiopsidaceae</taxon>
        <taxon>Nocardiopsis</taxon>
    </lineage>
</organism>
<dbReference type="GO" id="GO:0008168">
    <property type="term" value="F:methyltransferase activity"/>
    <property type="evidence" value="ECO:0007669"/>
    <property type="project" value="UniProtKB-KW"/>
</dbReference>
<keyword evidence="2" id="KW-0808">Transferase</keyword>
<dbReference type="NCBIfam" id="TIGR01444">
    <property type="entry name" value="fkbM_fam"/>
    <property type="match status" value="1"/>
</dbReference>
<dbReference type="Gene3D" id="3.40.50.150">
    <property type="entry name" value="Vaccinia Virus protein VP39"/>
    <property type="match status" value="1"/>
</dbReference>
<dbReference type="EMBL" id="WWHY01000001">
    <property type="protein sequence ID" value="MYR30723.1"/>
    <property type="molecule type" value="Genomic_DNA"/>
</dbReference>